<accession>A0A382F5Y1</accession>
<evidence type="ECO:0000256" key="6">
    <source>
        <dbReference type="ARBA" id="ARBA00022882"/>
    </source>
</evidence>
<dbReference type="AlphaFoldDB" id="A0A382F5Y1"/>
<reference evidence="14" key="1">
    <citation type="submission" date="2018-05" db="EMBL/GenBank/DDBJ databases">
        <authorList>
            <person name="Lanie J.A."/>
            <person name="Ng W.-L."/>
            <person name="Kazmierczak K.M."/>
            <person name="Andrzejewski T.M."/>
            <person name="Davidsen T.M."/>
            <person name="Wayne K.J."/>
            <person name="Tettelin H."/>
            <person name="Glass J.I."/>
            <person name="Rusch D."/>
            <person name="Podicherti R."/>
            <person name="Tsui H.-C.T."/>
            <person name="Winkler M.E."/>
        </authorList>
    </citation>
    <scope>NUCLEOTIDE SEQUENCE</scope>
</reference>
<dbReference type="EMBL" id="UINC01048049">
    <property type="protein sequence ID" value="SVB58099.1"/>
    <property type="molecule type" value="Genomic_DNA"/>
</dbReference>
<keyword evidence="11" id="KW-0407">Ion channel</keyword>
<dbReference type="InterPro" id="IPR005821">
    <property type="entry name" value="Ion_trans_dom"/>
</dbReference>
<dbReference type="InterPro" id="IPR027359">
    <property type="entry name" value="Volt_channel_dom_sf"/>
</dbReference>
<evidence type="ECO:0000256" key="11">
    <source>
        <dbReference type="ARBA" id="ARBA00023303"/>
    </source>
</evidence>
<dbReference type="SUPFAM" id="SSF81324">
    <property type="entry name" value="Voltage-gated potassium channels"/>
    <property type="match status" value="1"/>
</dbReference>
<keyword evidence="3" id="KW-0633">Potassium transport</keyword>
<evidence type="ECO:0000256" key="2">
    <source>
        <dbReference type="ARBA" id="ARBA00022448"/>
    </source>
</evidence>
<comment type="subcellular location">
    <subcellularLocation>
        <location evidence="1">Membrane</location>
        <topology evidence="1">Multi-pass membrane protein</topology>
    </subcellularLocation>
</comment>
<feature type="transmembrane region" description="Helical" evidence="12">
    <location>
        <begin position="52"/>
        <end position="71"/>
    </location>
</feature>
<protein>
    <recommendedName>
        <fullName evidence="13">Ion transport domain-containing protein</fullName>
    </recommendedName>
</protein>
<dbReference type="GO" id="GO:0001508">
    <property type="term" value="P:action potential"/>
    <property type="evidence" value="ECO:0007669"/>
    <property type="project" value="TreeGrafter"/>
</dbReference>
<dbReference type="Gene3D" id="1.20.120.350">
    <property type="entry name" value="Voltage-gated potassium channels. Chain C"/>
    <property type="match status" value="1"/>
</dbReference>
<evidence type="ECO:0000256" key="8">
    <source>
        <dbReference type="ARBA" id="ARBA00022989"/>
    </source>
</evidence>
<dbReference type="Gene3D" id="1.10.287.70">
    <property type="match status" value="1"/>
</dbReference>
<feature type="transmembrane region" description="Helical" evidence="12">
    <location>
        <begin position="21"/>
        <end position="40"/>
    </location>
</feature>
<evidence type="ECO:0000256" key="3">
    <source>
        <dbReference type="ARBA" id="ARBA00022538"/>
    </source>
</evidence>
<keyword evidence="8 12" id="KW-1133">Transmembrane helix</keyword>
<dbReference type="GO" id="GO:0008076">
    <property type="term" value="C:voltage-gated potassium channel complex"/>
    <property type="evidence" value="ECO:0007669"/>
    <property type="project" value="InterPro"/>
</dbReference>
<evidence type="ECO:0000256" key="7">
    <source>
        <dbReference type="ARBA" id="ARBA00022958"/>
    </source>
</evidence>
<keyword evidence="10 12" id="KW-0472">Membrane</keyword>
<evidence type="ECO:0000256" key="4">
    <source>
        <dbReference type="ARBA" id="ARBA00022692"/>
    </source>
</evidence>
<keyword evidence="7" id="KW-0630">Potassium</keyword>
<dbReference type="PANTHER" id="PTHR11537">
    <property type="entry name" value="VOLTAGE-GATED POTASSIUM CHANNEL"/>
    <property type="match status" value="1"/>
</dbReference>
<feature type="transmembrane region" description="Helical" evidence="12">
    <location>
        <begin position="207"/>
        <end position="233"/>
    </location>
</feature>
<dbReference type="GO" id="GO:0005249">
    <property type="term" value="F:voltage-gated potassium channel activity"/>
    <property type="evidence" value="ECO:0007669"/>
    <property type="project" value="InterPro"/>
</dbReference>
<evidence type="ECO:0000256" key="9">
    <source>
        <dbReference type="ARBA" id="ARBA00023065"/>
    </source>
</evidence>
<gene>
    <name evidence="14" type="ORF">METZ01_LOCUS210953</name>
</gene>
<dbReference type="PANTHER" id="PTHR11537:SF254">
    <property type="entry name" value="POTASSIUM VOLTAGE-GATED CHANNEL PROTEIN SHAB"/>
    <property type="match status" value="1"/>
</dbReference>
<evidence type="ECO:0000259" key="13">
    <source>
        <dbReference type="Pfam" id="PF00520"/>
    </source>
</evidence>
<keyword evidence="5" id="KW-0631">Potassium channel</keyword>
<dbReference type="PRINTS" id="PR00169">
    <property type="entry name" value="KCHANNEL"/>
</dbReference>
<keyword evidence="6" id="KW-0851">Voltage-gated channel</keyword>
<evidence type="ECO:0000256" key="10">
    <source>
        <dbReference type="ARBA" id="ARBA00023136"/>
    </source>
</evidence>
<evidence type="ECO:0000256" key="5">
    <source>
        <dbReference type="ARBA" id="ARBA00022826"/>
    </source>
</evidence>
<keyword evidence="4 12" id="KW-0812">Transmembrane</keyword>
<evidence type="ECO:0000256" key="12">
    <source>
        <dbReference type="SAM" id="Phobius"/>
    </source>
</evidence>
<sequence length="268" mass="30226">MSRLRQNIKTIIFGTDTRAGKLFDEILIVVIILSIITVLIDSVSDYHQQYGQILYFAEWVFTIIFTIEYFLRMYCIRRSLSYVFSFYGVVDLLSVIPTYLSVLLPGTEVLSVIRILRVLRIFRILKLVQYMNEANHLAEALIASKRKIFIFLFAVMNIVVVLGSIMYLIEGEAAGYTSIPKSVYWAIVTLTTVGYGDIHPLTPLGQAISAMIMLIGYSIIAVPTGIVTTELVFSKSNNKNNIFCDVCEKNDLEKGSLFCSHCGAKIDK</sequence>
<dbReference type="Pfam" id="PF00520">
    <property type="entry name" value="Ion_trans"/>
    <property type="match status" value="1"/>
</dbReference>
<keyword evidence="9" id="KW-0406">Ion transport</keyword>
<feature type="transmembrane region" description="Helical" evidence="12">
    <location>
        <begin position="83"/>
        <end position="103"/>
    </location>
</feature>
<organism evidence="14">
    <name type="scientific">marine metagenome</name>
    <dbReference type="NCBI Taxonomy" id="408172"/>
    <lineage>
        <taxon>unclassified sequences</taxon>
        <taxon>metagenomes</taxon>
        <taxon>ecological metagenomes</taxon>
    </lineage>
</organism>
<evidence type="ECO:0000313" key="14">
    <source>
        <dbReference type="EMBL" id="SVB58099.1"/>
    </source>
</evidence>
<proteinExistence type="predicted"/>
<dbReference type="InterPro" id="IPR028325">
    <property type="entry name" value="VG_K_chnl"/>
</dbReference>
<evidence type="ECO:0000256" key="1">
    <source>
        <dbReference type="ARBA" id="ARBA00004141"/>
    </source>
</evidence>
<feature type="domain" description="Ion transport" evidence="13">
    <location>
        <begin position="22"/>
        <end position="231"/>
    </location>
</feature>
<keyword evidence="2" id="KW-0813">Transport</keyword>
<name>A0A382F5Y1_9ZZZZ</name>
<feature type="transmembrane region" description="Helical" evidence="12">
    <location>
        <begin position="148"/>
        <end position="169"/>
    </location>
</feature>